<organism evidence="1 2">
    <name type="scientific">Citrus sinensis</name>
    <name type="common">Sweet orange</name>
    <name type="synonym">Citrus aurantium var. sinensis</name>
    <dbReference type="NCBI Taxonomy" id="2711"/>
    <lineage>
        <taxon>Eukaryota</taxon>
        <taxon>Viridiplantae</taxon>
        <taxon>Streptophyta</taxon>
        <taxon>Embryophyta</taxon>
        <taxon>Tracheophyta</taxon>
        <taxon>Spermatophyta</taxon>
        <taxon>Magnoliopsida</taxon>
        <taxon>eudicotyledons</taxon>
        <taxon>Gunneridae</taxon>
        <taxon>Pentapetalae</taxon>
        <taxon>rosids</taxon>
        <taxon>malvids</taxon>
        <taxon>Sapindales</taxon>
        <taxon>Rutaceae</taxon>
        <taxon>Aurantioideae</taxon>
        <taxon>Citrus</taxon>
    </lineage>
</organism>
<reference evidence="2" key="1">
    <citation type="journal article" date="2023" name="Hortic. Res.">
        <title>A chromosome-level phased genome enabling allele-level studies in sweet orange: a case study on citrus Huanglongbing tolerance.</title>
        <authorList>
            <person name="Wu B."/>
            <person name="Yu Q."/>
            <person name="Deng Z."/>
            <person name="Duan Y."/>
            <person name="Luo F."/>
            <person name="Gmitter F. Jr."/>
        </authorList>
    </citation>
    <scope>NUCLEOTIDE SEQUENCE [LARGE SCALE GENOMIC DNA]</scope>
    <source>
        <strain evidence="2">cv. Valencia</strain>
    </source>
</reference>
<protein>
    <submittedName>
        <fullName evidence="1">1-deoxy-D-xylulose 5-phosphate reductoisomerase</fullName>
    </submittedName>
</protein>
<dbReference type="Proteomes" id="UP000829398">
    <property type="component" value="Chromosome 3"/>
</dbReference>
<sequence>MALNLQIPAEIKALSFLETTRSNHRLPKLSGGFPLKRKDNATATFGRIVQCSAQGPPPAWPGRAVTETFRKTWDGPKPISVLGSTGSIGTQTLDIVAEHEDKFRVVALAAGSNITLLADQVKRFKPQVVAVRNESLLDEIKEALANVEEKPEILAGEQGVIEAARHPDAVTVVTVAAIEAGKDIALANKETLIAGGPFVLPLAHKHNIKILPADSEHSAIFQCIQGLPEGALRRIILTASGGAFRDWPVEKLKEVKVADALKHPNWSMGKKITVDSATLFNKDSSVIGQLGWPDMRLPIIYTMSWPERIYCSELTWPRLDLSKLGSLTFVAPDTAKYPSVNLAYAAGRAGGTMTGVLSAANEKAVEMFIDEKIGYLDIFKVVELTCDKHKADLVTSPSLEDIIHYDAWAREYAAGLQFSSGRSPVPA</sequence>
<name>A0ACB8LRT7_CITSI</name>
<keyword evidence="2" id="KW-1185">Reference proteome</keyword>
<evidence type="ECO:0000313" key="1">
    <source>
        <dbReference type="EMBL" id="KAH9776157.1"/>
    </source>
</evidence>
<accession>A0ACB8LRT7</accession>
<evidence type="ECO:0000313" key="2">
    <source>
        <dbReference type="Proteomes" id="UP000829398"/>
    </source>
</evidence>
<dbReference type="EMBL" id="CM039172">
    <property type="protein sequence ID" value="KAH9776157.1"/>
    <property type="molecule type" value="Genomic_DNA"/>
</dbReference>
<gene>
    <name evidence="1" type="ORF">KPL71_006625</name>
</gene>
<proteinExistence type="predicted"/>
<comment type="caution">
    <text evidence="1">The sequence shown here is derived from an EMBL/GenBank/DDBJ whole genome shotgun (WGS) entry which is preliminary data.</text>
</comment>